<keyword evidence="27" id="KW-1185">Reference proteome</keyword>
<dbReference type="InterPro" id="IPR000585">
    <property type="entry name" value="Hemopexin-like_dom"/>
</dbReference>
<dbReference type="InterPro" id="IPR018487">
    <property type="entry name" value="Hemopexin-like_repeat"/>
</dbReference>
<dbReference type="InterPro" id="IPR021190">
    <property type="entry name" value="Pept_M10A"/>
</dbReference>
<keyword evidence="11 20" id="KW-0106">Calcium</keyword>
<keyword evidence="14" id="KW-0865">Zymogen</keyword>
<dbReference type="Ensembl" id="ENSPNAT00000033320.2">
    <property type="protein sequence ID" value="ENSPNAP00000021751.1"/>
    <property type="gene ID" value="ENSPNAG00000028880.2"/>
</dbReference>
<dbReference type="GO" id="GO:0008270">
    <property type="term" value="F:zinc ion binding"/>
    <property type="evidence" value="ECO:0007669"/>
    <property type="project" value="InterPro"/>
</dbReference>
<comment type="catalytic activity">
    <reaction evidence="16">
        <text>Cleavage of the triple helix of collagen at about three-quarters of the length of the molecule from the N-terminus, at 775-Gly-|-Ile-776 in the alpha1(I) chain. Cleaves synthetic substrates and alpha-macroglobulins at bonds where P1' is a hydrophobic residue.</text>
        <dbReference type="EC" id="3.4.24.7"/>
    </reaction>
</comment>
<dbReference type="PIRSF" id="PIRSF001191">
    <property type="entry name" value="Peptidase_M10A_matrix"/>
    <property type="match status" value="1"/>
</dbReference>
<dbReference type="InterPro" id="IPR036365">
    <property type="entry name" value="PGBD-like_sf"/>
</dbReference>
<dbReference type="SUPFAM" id="SSF50923">
    <property type="entry name" value="Hemopexin-like domain"/>
    <property type="match status" value="1"/>
</dbReference>
<dbReference type="CDD" id="cd04278">
    <property type="entry name" value="ZnMc_MMP"/>
    <property type="match status" value="1"/>
</dbReference>
<keyword evidence="5" id="KW-0645">Protease</keyword>
<keyword evidence="6 19" id="KW-0479">Metal-binding</keyword>
<evidence type="ECO:0000256" key="8">
    <source>
        <dbReference type="ARBA" id="ARBA00022737"/>
    </source>
</evidence>
<reference evidence="26" key="2">
    <citation type="submission" date="2025-08" db="UniProtKB">
        <authorList>
            <consortium name="Ensembl"/>
        </authorList>
    </citation>
    <scope>IDENTIFICATION</scope>
</reference>
<feature type="binding site" evidence="20">
    <location>
        <position position="426"/>
    </location>
    <ligand>
        <name>Ca(2+)</name>
        <dbReference type="ChEBI" id="CHEBI:29108"/>
        <label>4</label>
    </ligand>
</feature>
<evidence type="ECO:0000256" key="22">
    <source>
        <dbReference type="PIRSR" id="PIRSR621190-5"/>
    </source>
</evidence>
<feature type="binding site" evidence="19">
    <location>
        <position position="240"/>
    </location>
    <ligand>
        <name>Zn(2+)</name>
        <dbReference type="ChEBI" id="CHEBI:29105"/>
        <label>2</label>
        <note>catalytic</note>
    </ligand>
</feature>
<comment type="similarity">
    <text evidence="2">Belongs to the peptidase M10A family.</text>
</comment>
<feature type="binding site" evidence="20">
    <location>
        <position position="207"/>
    </location>
    <ligand>
        <name>Zn(2+)</name>
        <dbReference type="ChEBI" id="CHEBI:29105"/>
        <label>1</label>
    </ligand>
</feature>
<dbReference type="FunFam" id="2.110.10.10:FF:000002">
    <property type="entry name" value="Matrix metallopeptidase 3"/>
    <property type="match status" value="1"/>
</dbReference>
<feature type="binding site" evidence="20">
    <location>
        <position position="470"/>
    </location>
    <ligand>
        <name>Ca(2+)</name>
        <dbReference type="ChEBI" id="CHEBI:29108"/>
        <label>4</label>
    </ligand>
</feature>
<proteinExistence type="inferred from homology"/>
<evidence type="ECO:0000256" key="12">
    <source>
        <dbReference type="ARBA" id="ARBA00023049"/>
    </source>
</evidence>
<protein>
    <recommendedName>
        <fullName evidence="17">interstitial collagenase</fullName>
        <ecNumber evidence="17">3.4.24.7</ecNumber>
    </recommendedName>
</protein>
<dbReference type="PANTHER" id="PTHR10201">
    <property type="entry name" value="MATRIX METALLOPROTEINASE"/>
    <property type="match status" value="1"/>
</dbReference>
<dbReference type="GO" id="GO:0004222">
    <property type="term" value="F:metalloendopeptidase activity"/>
    <property type="evidence" value="ECO:0007669"/>
    <property type="project" value="UniProtKB-EC"/>
</dbReference>
<feature type="binding site" evidence="19">
    <location>
        <position position="234"/>
    </location>
    <ligand>
        <name>Zn(2+)</name>
        <dbReference type="ChEBI" id="CHEBI:29105"/>
        <label>2</label>
        <note>catalytic</note>
    </ligand>
</feature>
<evidence type="ECO:0000313" key="27">
    <source>
        <dbReference type="Proteomes" id="UP001501920"/>
    </source>
</evidence>
<dbReference type="SUPFAM" id="SSF55486">
    <property type="entry name" value="Metalloproteases ('zincins'), catalytic domain"/>
    <property type="match status" value="1"/>
</dbReference>
<evidence type="ECO:0000256" key="3">
    <source>
        <dbReference type="ARBA" id="ARBA00022525"/>
    </source>
</evidence>
<dbReference type="PRINTS" id="PR00138">
    <property type="entry name" value="MATRIXIN"/>
</dbReference>
<dbReference type="GeneTree" id="ENSGT00940000154907"/>
<dbReference type="Pfam" id="PF00045">
    <property type="entry name" value="Hemopexin"/>
    <property type="match status" value="4"/>
</dbReference>
<dbReference type="Pfam" id="PF00413">
    <property type="entry name" value="Peptidase_M10"/>
    <property type="match status" value="1"/>
</dbReference>
<dbReference type="InterPro" id="IPR024079">
    <property type="entry name" value="MetalloPept_cat_dom_sf"/>
</dbReference>
<dbReference type="AlphaFoldDB" id="A0A3B4DFA4"/>
<feature type="signal peptide" evidence="24">
    <location>
        <begin position="1"/>
        <end position="19"/>
    </location>
</feature>
<feature type="binding site" evidence="20">
    <location>
        <position position="183"/>
    </location>
    <ligand>
        <name>Ca(2+)</name>
        <dbReference type="ChEBI" id="CHEBI:29108"/>
        <label>3</label>
    </ligand>
</feature>
<evidence type="ECO:0000256" key="10">
    <source>
        <dbReference type="ARBA" id="ARBA00022833"/>
    </source>
</evidence>
<feature type="binding site" evidence="20">
    <location>
        <position position="166"/>
    </location>
    <ligand>
        <name>Ca(2+)</name>
        <dbReference type="ChEBI" id="CHEBI:29108"/>
        <label>2</label>
    </ligand>
</feature>
<evidence type="ECO:0000256" key="23">
    <source>
        <dbReference type="PROSITE-ProRule" id="PRU01011"/>
    </source>
</evidence>
<evidence type="ECO:0000256" key="4">
    <source>
        <dbReference type="ARBA" id="ARBA00022530"/>
    </source>
</evidence>
<keyword evidence="4" id="KW-0272">Extracellular matrix</keyword>
<evidence type="ECO:0000256" key="2">
    <source>
        <dbReference type="ARBA" id="ARBA00010370"/>
    </source>
</evidence>
<feature type="binding site" evidence="20">
    <location>
        <position position="521"/>
    </location>
    <ligand>
        <name>Ca(2+)</name>
        <dbReference type="ChEBI" id="CHEBI:29108"/>
        <label>5</label>
    </ligand>
</feature>
<name>A0A3B4DFA4_PYGNA</name>
<feature type="chain" id="PRO_5017193590" description="interstitial collagenase" evidence="24">
    <location>
        <begin position="20"/>
        <end position="607"/>
    </location>
</feature>
<dbReference type="OMA" id="QAAYEYP"/>
<evidence type="ECO:0000256" key="16">
    <source>
        <dbReference type="ARBA" id="ARBA00036005"/>
    </source>
</evidence>
<dbReference type="EC" id="3.4.24.7" evidence="17"/>
<dbReference type="FunFam" id="3.40.390.10:FF:000007">
    <property type="entry name" value="Collagenase 3"/>
    <property type="match status" value="1"/>
</dbReference>
<dbReference type="GO" id="GO:0031012">
    <property type="term" value="C:extracellular matrix"/>
    <property type="evidence" value="ECO:0007669"/>
    <property type="project" value="InterPro"/>
</dbReference>
<evidence type="ECO:0000256" key="11">
    <source>
        <dbReference type="ARBA" id="ARBA00022837"/>
    </source>
</evidence>
<keyword evidence="10 19" id="KW-0862">Zinc</keyword>
<keyword evidence="15 21" id="KW-1015">Disulfide bond</keyword>
<dbReference type="PROSITE" id="PS51642">
    <property type="entry name" value="HEMOPEXIN_2"/>
    <property type="match status" value="4"/>
</dbReference>
<dbReference type="CDD" id="cd00094">
    <property type="entry name" value="HX"/>
    <property type="match status" value="1"/>
</dbReference>
<evidence type="ECO:0000256" key="21">
    <source>
        <dbReference type="PIRSR" id="PIRSR621190-3"/>
    </source>
</evidence>
<feature type="repeat" description="Hemopexin" evidence="23">
    <location>
        <begin position="416"/>
        <end position="465"/>
    </location>
</feature>
<evidence type="ECO:0000256" key="24">
    <source>
        <dbReference type="SAM" id="SignalP"/>
    </source>
</evidence>
<evidence type="ECO:0000256" key="20">
    <source>
        <dbReference type="PIRSR" id="PIRSR621190-2"/>
    </source>
</evidence>
<reference evidence="26 27" key="1">
    <citation type="submission" date="2020-10" db="EMBL/GenBank/DDBJ databases">
        <title>Pygocentrus nattereri (red-bellied piranha) genome, fPygNat1, primary haplotype.</title>
        <authorList>
            <person name="Myers G."/>
            <person name="Meyer A."/>
            <person name="Karagic N."/>
            <person name="Pippel M."/>
            <person name="Winkler S."/>
            <person name="Tracey A."/>
            <person name="Wood J."/>
            <person name="Formenti G."/>
            <person name="Howe K."/>
            <person name="Fedrigo O."/>
            <person name="Jarvis E.D."/>
        </authorList>
    </citation>
    <scope>NUCLEOTIDE SEQUENCE [LARGE SCALE GENOMIC DNA]</scope>
</reference>
<keyword evidence="12" id="KW-0482">Metalloprotease</keyword>
<dbReference type="Gene3D" id="3.40.390.10">
    <property type="entry name" value="Collagenase (Catalytic Domain)"/>
    <property type="match status" value="1"/>
</dbReference>
<feature type="binding site" evidence="20">
    <location>
        <position position="212"/>
    </location>
    <ligand>
        <name>Ca(2+)</name>
        <dbReference type="ChEBI" id="CHEBI:29108"/>
        <label>1</label>
    </ligand>
</feature>
<evidence type="ECO:0000313" key="26">
    <source>
        <dbReference type="Ensembl" id="ENSPNAP00000021751.1"/>
    </source>
</evidence>
<dbReference type="PANTHER" id="PTHR10201:SF151">
    <property type="entry name" value="INTERSTITIAL COLLAGENASE"/>
    <property type="match status" value="1"/>
</dbReference>
<dbReference type="InterPro" id="IPR006026">
    <property type="entry name" value="Peptidase_Metallo"/>
</dbReference>
<feature type="binding site" evidence="20">
    <location>
        <position position="203"/>
    </location>
    <ligand>
        <name>Ca(2+)</name>
        <dbReference type="ChEBI" id="CHEBI:29108"/>
        <label>2</label>
    </ligand>
</feature>
<dbReference type="InterPro" id="IPR036375">
    <property type="entry name" value="Hemopexin-like_dom_sf"/>
</dbReference>
<feature type="binding site" evidence="20">
    <location>
        <position position="209"/>
    </location>
    <ligand>
        <name>Ca(2+)</name>
        <dbReference type="ChEBI" id="CHEBI:29108"/>
        <label>3</label>
    </ligand>
</feature>
<keyword evidence="9" id="KW-0378">Hydrolase</keyword>
<dbReference type="Gene3D" id="2.110.10.10">
    <property type="entry name" value="Hemopexin-like domain"/>
    <property type="match status" value="1"/>
</dbReference>
<feature type="binding site" description="in inhibited form" evidence="20">
    <location>
        <position position="100"/>
    </location>
    <ligand>
        <name>Zn(2+)</name>
        <dbReference type="ChEBI" id="CHEBI:29105"/>
        <label>2</label>
        <note>catalytic</note>
    </ligand>
</feature>
<dbReference type="GO" id="GO:0006508">
    <property type="term" value="P:proteolysis"/>
    <property type="evidence" value="ECO:0007669"/>
    <property type="project" value="UniProtKB-KW"/>
</dbReference>
<feature type="binding site" evidence="19">
    <location>
        <position position="230"/>
    </location>
    <ligand>
        <name>Zn(2+)</name>
        <dbReference type="ChEBI" id="CHEBI:29105"/>
        <label>2</label>
        <note>catalytic</note>
    </ligand>
</feature>
<evidence type="ECO:0000256" key="5">
    <source>
        <dbReference type="ARBA" id="ARBA00022670"/>
    </source>
</evidence>
<feature type="binding site" evidence="20">
    <location>
        <position position="205"/>
    </location>
    <ligand>
        <name>Ca(2+)</name>
        <dbReference type="ChEBI" id="CHEBI:29108"/>
        <label>2</label>
    </ligand>
</feature>
<feature type="binding site" evidence="20">
    <location>
        <position position="184"/>
    </location>
    <ligand>
        <name>Ca(2+)</name>
        <dbReference type="ChEBI" id="CHEBI:29108"/>
        <label>3</label>
    </ligand>
</feature>
<evidence type="ECO:0000256" key="6">
    <source>
        <dbReference type="ARBA" id="ARBA00022723"/>
    </source>
</evidence>
<evidence type="ECO:0000259" key="25">
    <source>
        <dbReference type="SMART" id="SM00235"/>
    </source>
</evidence>
<sequence length="607" mass="68979">MKTCDKFCLLIGLAIAIRSMPIPSRSNEDESVDIKPEDEAFALAYLEKYYKPLQPAASPSRKRRSDDMSQQLAQMQRFLGLEVTHKVDRKTLGVMNMSRCGFPDVTPFSTYGHGVKWPRNQLTYRIVSYTPYMYKNEVDDVLRRAAQVWAGVTPLKFTHVHSDKADITISFVSRSHGDYFPFDGPNGTLAHAFPPYPESGDIGGDIHFDNDEYFTLYSQKGFILFVVAVHEFGHSLGLFHSSDPKAVMYPIYQYWDPDHFSLSADDVKGIQKLYGPKTDNPYLPVPVTKEPPFVPVPVTKEPPFVPVPVTKEPPFVPVPVTKEPPFVPVPVTNEPPFVPVPVTKEPPFVPDPVTKEPPFVPVPVTKEPPFVSVPVTKEPPFVPVPVTKEPPFVPRPTAEHSHLPDTEDNAVKPLFPNACDHKLVIDAVTTLRGEKLFFKDSFLWRSYIDNEKDGPYYIRSFWPDIPNNIDAAYENKHQDKVYIFKGTQVWEISHYKNVKRFSKSLSSRFGLPDSVKKVNAALYDERTGKTLLFVGSKLYSYNEKRKTLDWSQPTLVEELFPEITGEVTAAFQHKGLTYLFSGPYIYEYSNNKRISAVLKSNHFFNCK</sequence>
<dbReference type="STRING" id="42514.ENSPNAP00000021751"/>
<evidence type="ECO:0000256" key="13">
    <source>
        <dbReference type="ARBA" id="ARBA00023105"/>
    </source>
</evidence>
<feature type="binding site" evidence="20">
    <location>
        <position position="176"/>
    </location>
    <ligand>
        <name>Zn(2+)</name>
        <dbReference type="ChEBI" id="CHEBI:29105"/>
        <label>1</label>
    </ligand>
</feature>
<feature type="domain" description="Peptidase metallopeptidase" evidence="25">
    <location>
        <begin position="113"/>
        <end position="276"/>
    </location>
</feature>
<dbReference type="SUPFAM" id="SSF47090">
    <property type="entry name" value="PGBD-like"/>
    <property type="match status" value="1"/>
</dbReference>
<feature type="repeat" description="Hemopexin" evidence="23">
    <location>
        <begin position="515"/>
        <end position="563"/>
    </location>
</feature>
<keyword evidence="7 24" id="KW-0732">Signal</keyword>
<dbReference type="PROSITE" id="PS00024">
    <property type="entry name" value="HEMOPEXIN"/>
    <property type="match status" value="1"/>
</dbReference>
<evidence type="ECO:0000256" key="19">
    <source>
        <dbReference type="PIRSR" id="PIRSR001191-2"/>
    </source>
</evidence>
<feature type="binding site" evidence="20">
    <location>
        <position position="472"/>
    </location>
    <ligand>
        <name>Ca(2+)</name>
        <dbReference type="ChEBI" id="CHEBI:29108"/>
        <label>5</label>
    </ligand>
</feature>
<feature type="disulfide bond" evidence="21">
    <location>
        <begin position="419"/>
        <end position="606"/>
    </location>
</feature>
<evidence type="ECO:0000256" key="7">
    <source>
        <dbReference type="ARBA" id="ARBA00022729"/>
    </source>
</evidence>
<accession>A0A3B4DFA4</accession>
<comment type="cofactor">
    <cofactor evidence="20">
        <name>Zn(2+)</name>
        <dbReference type="ChEBI" id="CHEBI:29105"/>
    </cofactor>
    <text evidence="20">Binds 2 Zn(2+) ions per subunit.</text>
</comment>
<feature type="binding site" evidence="20">
    <location>
        <position position="178"/>
    </location>
    <ligand>
        <name>Zn(2+)</name>
        <dbReference type="ChEBI" id="CHEBI:29105"/>
        <label>1</label>
    </ligand>
</feature>
<dbReference type="GO" id="GO:0030198">
    <property type="term" value="P:extracellular matrix organization"/>
    <property type="evidence" value="ECO:0007669"/>
    <property type="project" value="TreeGrafter"/>
</dbReference>
<feature type="binding site" evidence="20">
    <location>
        <position position="191"/>
    </location>
    <ligand>
        <name>Zn(2+)</name>
        <dbReference type="ChEBI" id="CHEBI:29105"/>
        <label>1</label>
    </ligand>
</feature>
<comment type="cofactor">
    <cofactor evidence="20">
        <name>Ca(2+)</name>
        <dbReference type="ChEBI" id="CHEBI:29108"/>
    </cofactor>
    <text evidence="20">Can bind about 5 Ca(2+) ions per subunit.</text>
</comment>
<evidence type="ECO:0000256" key="17">
    <source>
        <dbReference type="ARBA" id="ARBA00038924"/>
    </source>
</evidence>
<feature type="binding site" evidence="20">
    <location>
        <position position="248"/>
    </location>
    <ligand>
        <name>Zn(2+)</name>
        <dbReference type="ChEBI" id="CHEBI:29105"/>
        <label>2</label>
        <note>catalytic</note>
    </ligand>
</feature>
<dbReference type="GO" id="GO:0030574">
    <property type="term" value="P:collagen catabolic process"/>
    <property type="evidence" value="ECO:0007669"/>
    <property type="project" value="UniProtKB-KW"/>
</dbReference>
<keyword evidence="3" id="KW-0964">Secreted</keyword>
<feature type="repeat" description="Hemopexin" evidence="23">
    <location>
        <begin position="466"/>
        <end position="512"/>
    </location>
</feature>
<feature type="repeat" description="Hemopexin" evidence="23">
    <location>
        <begin position="564"/>
        <end position="606"/>
    </location>
</feature>
<keyword evidence="13" id="KW-0177">Collagen degradation</keyword>
<evidence type="ECO:0000256" key="14">
    <source>
        <dbReference type="ARBA" id="ARBA00023145"/>
    </source>
</evidence>
<feature type="binding site" evidence="20">
    <location>
        <position position="212"/>
    </location>
    <ligand>
        <name>Ca(2+)</name>
        <dbReference type="ChEBI" id="CHEBI:29108"/>
        <label>3</label>
    </ligand>
</feature>
<comment type="subcellular location">
    <subcellularLocation>
        <location evidence="1">Secreted</location>
        <location evidence="1">Extracellular space</location>
        <location evidence="1">Extracellular matrix</location>
    </subcellularLocation>
</comment>
<feature type="active site" evidence="18">
    <location>
        <position position="231"/>
    </location>
</feature>
<dbReference type="InterPro" id="IPR018486">
    <property type="entry name" value="Hemopexin_CS"/>
</dbReference>
<organism evidence="26 27">
    <name type="scientific">Pygocentrus nattereri</name>
    <name type="common">Red-bellied piranha</name>
    <dbReference type="NCBI Taxonomy" id="42514"/>
    <lineage>
        <taxon>Eukaryota</taxon>
        <taxon>Metazoa</taxon>
        <taxon>Chordata</taxon>
        <taxon>Craniata</taxon>
        <taxon>Vertebrata</taxon>
        <taxon>Euteleostomi</taxon>
        <taxon>Actinopterygii</taxon>
        <taxon>Neopterygii</taxon>
        <taxon>Teleostei</taxon>
        <taxon>Ostariophysi</taxon>
        <taxon>Characiformes</taxon>
        <taxon>Characoidei</taxon>
        <taxon>Pygocentrus</taxon>
    </lineage>
</organism>
<evidence type="ECO:0000256" key="18">
    <source>
        <dbReference type="PIRSR" id="PIRSR001191-1"/>
    </source>
</evidence>
<dbReference type="Proteomes" id="UP001501920">
    <property type="component" value="Chromosome 18"/>
</dbReference>
<dbReference type="SMART" id="SM00235">
    <property type="entry name" value="ZnMc"/>
    <property type="match status" value="1"/>
</dbReference>
<dbReference type="InterPro" id="IPR033739">
    <property type="entry name" value="M10A_MMP"/>
</dbReference>
<reference evidence="26" key="3">
    <citation type="submission" date="2025-09" db="UniProtKB">
        <authorList>
            <consortium name="Ensembl"/>
        </authorList>
    </citation>
    <scope>IDENTIFICATION</scope>
</reference>
<feature type="short sequence motif" description="Cysteine switch" evidence="22">
    <location>
        <begin position="98"/>
        <end position="105"/>
    </location>
</feature>
<dbReference type="SMART" id="SM00120">
    <property type="entry name" value="HX"/>
    <property type="match status" value="4"/>
</dbReference>
<evidence type="ECO:0000256" key="1">
    <source>
        <dbReference type="ARBA" id="ARBA00004498"/>
    </source>
</evidence>
<keyword evidence="8" id="KW-0677">Repeat</keyword>
<evidence type="ECO:0000256" key="9">
    <source>
        <dbReference type="ARBA" id="ARBA00022801"/>
    </source>
</evidence>
<evidence type="ECO:0000256" key="15">
    <source>
        <dbReference type="ARBA" id="ARBA00023157"/>
    </source>
</evidence>
<dbReference type="InterPro" id="IPR001818">
    <property type="entry name" value="Pept_M10_metallopeptidase"/>
</dbReference>